<proteinExistence type="predicted"/>
<evidence type="ECO:0000313" key="1">
    <source>
        <dbReference type="EMBL" id="MEL1242238.1"/>
    </source>
</evidence>
<keyword evidence="2" id="KW-1185">Reference proteome</keyword>
<evidence type="ECO:0000313" key="2">
    <source>
        <dbReference type="Proteomes" id="UP001398556"/>
    </source>
</evidence>
<gene>
    <name evidence="1" type="ORF">AAEO59_14360</name>
</gene>
<name>A0ABU9HQ13_9FLAO</name>
<dbReference type="EMBL" id="JBBYHU010000037">
    <property type="protein sequence ID" value="MEL1242238.1"/>
    <property type="molecule type" value="Genomic_DNA"/>
</dbReference>
<organism evidence="1 2">
    <name type="scientific">Flavobacterium flavipallidum</name>
    <dbReference type="NCBI Taxonomy" id="3139140"/>
    <lineage>
        <taxon>Bacteria</taxon>
        <taxon>Pseudomonadati</taxon>
        <taxon>Bacteroidota</taxon>
        <taxon>Flavobacteriia</taxon>
        <taxon>Flavobacteriales</taxon>
        <taxon>Flavobacteriaceae</taxon>
        <taxon>Flavobacterium</taxon>
    </lineage>
</organism>
<accession>A0ABU9HQ13</accession>
<reference evidence="1 2" key="1">
    <citation type="submission" date="2024-04" db="EMBL/GenBank/DDBJ databases">
        <title>Flavobacterium sp. DGU99 16S ribosomal RNA gene Genome sequencing and assembly.</title>
        <authorList>
            <person name="Park S."/>
        </authorList>
    </citation>
    <scope>NUCLEOTIDE SEQUENCE [LARGE SCALE GENOMIC DNA]</scope>
    <source>
        <strain evidence="1 2">DGU99</strain>
    </source>
</reference>
<dbReference type="Proteomes" id="UP001398556">
    <property type="component" value="Unassembled WGS sequence"/>
</dbReference>
<protein>
    <submittedName>
        <fullName evidence="1">Uncharacterized protein</fullName>
    </submittedName>
</protein>
<dbReference type="RefSeq" id="WP_341701439.1">
    <property type="nucleotide sequence ID" value="NZ_JBBYHU010000037.1"/>
</dbReference>
<comment type="caution">
    <text evidence="1">The sequence shown here is derived from an EMBL/GenBank/DDBJ whole genome shotgun (WGS) entry which is preliminary data.</text>
</comment>
<sequence>MKRNSQSMIAAITFMAIGHSVSAQKEVVYDFNTDLAGVFTEVNAGAPAVGVIAGLTDNGVPNNTKVLRQQTASGLSNQTCVNDLVSIPKATNYSITWKEYITALPNSGAWIKKGFLLRGTGLGTYASGIKNGYYLMVQNNASGSVTFMVRNAADGAVSTLGSSAGVYLDGGKTPMTPLKAYWYRVSIKGFVIKFEYSLDGKIFNVGYTYTDTSNLYPFGGLTQAVCGIGGTYTSHYIDDIKFNN</sequence>